<reference evidence="2 3" key="2">
    <citation type="journal article" date="2018" name="Nature">
        <title>Mutant phenotypes for thousands of bacterial genes of unknown function.</title>
        <authorList>
            <person name="Price M.N."/>
            <person name="Wetmore K.M."/>
            <person name="Waters R.J."/>
            <person name="Callaghan M."/>
            <person name="Ray J."/>
            <person name="Liu H."/>
            <person name="Kuehl J.V."/>
            <person name="Melnyk R.A."/>
            <person name="Lamson J.S."/>
            <person name="Suh Y."/>
            <person name="Carlson H.K."/>
            <person name="Esquivel Z."/>
            <person name="Sadeeshkumar H."/>
            <person name="Chakraborty R."/>
            <person name="Zane G.M."/>
            <person name="Rubin B.E."/>
            <person name="Wall J.D."/>
            <person name="Visel A."/>
            <person name="Bristow J."/>
            <person name="Blow M.J."/>
            <person name="Arkin A.P."/>
            <person name="Deutschbauer A.M."/>
        </authorList>
    </citation>
    <scope>NUCLEOTIDE SEQUENCE [LARGE SCALE GENOMIC DNA]</scope>
    <source>
        <strain evidence="2 3">FW300-N1B4</strain>
    </source>
</reference>
<feature type="domain" description="Phosphoadenosine phosphosulphate reductase" evidence="1">
    <location>
        <begin position="25"/>
        <end position="226"/>
    </location>
</feature>
<dbReference type="InterPro" id="IPR002500">
    <property type="entry name" value="PAPS_reduct_dom"/>
</dbReference>
<dbReference type="PANTHER" id="PTHR43196">
    <property type="entry name" value="SULFATE ADENYLYLTRANSFERASE SUBUNIT 2"/>
    <property type="match status" value="1"/>
</dbReference>
<proteinExistence type="predicted"/>
<organism evidence="2 3">
    <name type="scientific">Pseudomonas fluorescens</name>
    <dbReference type="NCBI Taxonomy" id="294"/>
    <lineage>
        <taxon>Bacteria</taxon>
        <taxon>Pseudomonadati</taxon>
        <taxon>Pseudomonadota</taxon>
        <taxon>Gammaproteobacteria</taxon>
        <taxon>Pseudomonadales</taxon>
        <taxon>Pseudomonadaceae</taxon>
        <taxon>Pseudomonas</taxon>
    </lineage>
</organism>
<evidence type="ECO:0000313" key="2">
    <source>
        <dbReference type="EMBL" id="KZN20432.1"/>
    </source>
</evidence>
<dbReference type="PANTHER" id="PTHR43196:SF2">
    <property type="entry name" value="PHOSPHOADENOSINE PHOSPHOSULFATE REDUCTASE"/>
    <property type="match status" value="1"/>
</dbReference>
<dbReference type="Pfam" id="PF01507">
    <property type="entry name" value="PAPS_reduct"/>
    <property type="match status" value="1"/>
</dbReference>
<evidence type="ECO:0000259" key="1">
    <source>
        <dbReference type="Pfam" id="PF01507"/>
    </source>
</evidence>
<dbReference type="RefSeq" id="WP_063340476.1">
    <property type="nucleotide sequence ID" value="NZ_LUKJ01000002.1"/>
</dbReference>
<dbReference type="OrthoDB" id="9794018at2"/>
<dbReference type="Gene3D" id="3.40.50.620">
    <property type="entry name" value="HUPs"/>
    <property type="match status" value="1"/>
</dbReference>
<dbReference type="SUPFAM" id="SSF52402">
    <property type="entry name" value="Adenine nucleotide alpha hydrolases-like"/>
    <property type="match status" value="1"/>
</dbReference>
<accession>A0A161ZEX2</accession>
<dbReference type="InterPro" id="IPR014729">
    <property type="entry name" value="Rossmann-like_a/b/a_fold"/>
</dbReference>
<dbReference type="InterPro" id="IPR050128">
    <property type="entry name" value="Sulfate_adenylyltrnsfr_sub2"/>
</dbReference>
<name>A0A161ZEX2_PSEFL</name>
<evidence type="ECO:0000313" key="3">
    <source>
        <dbReference type="Proteomes" id="UP000076489"/>
    </source>
</evidence>
<gene>
    <name evidence="2" type="ORF">A1D17_02515</name>
</gene>
<comment type="caution">
    <text evidence="2">The sequence shown here is derived from an EMBL/GenBank/DDBJ whole genome shotgun (WGS) entry which is preliminary data.</text>
</comment>
<dbReference type="GO" id="GO:0003824">
    <property type="term" value="F:catalytic activity"/>
    <property type="evidence" value="ECO:0007669"/>
    <property type="project" value="InterPro"/>
</dbReference>
<dbReference type="Proteomes" id="UP000076489">
    <property type="component" value="Unassembled WGS sequence"/>
</dbReference>
<reference evidence="3" key="1">
    <citation type="submission" date="2016-03" db="EMBL/GenBank/DDBJ databases">
        <authorList>
            <person name="Ray J."/>
            <person name="Price M."/>
            <person name="Deutschbauer A."/>
        </authorList>
    </citation>
    <scope>NUCLEOTIDE SEQUENCE [LARGE SCALE GENOMIC DNA]</scope>
    <source>
        <strain evidence="3">FW300-N1B4</strain>
    </source>
</reference>
<dbReference type="AlphaFoldDB" id="A0A161ZEX2"/>
<protein>
    <recommendedName>
        <fullName evidence="1">Phosphoadenosine phosphosulphate reductase domain-containing protein</fullName>
    </recommendedName>
</protein>
<dbReference type="EMBL" id="LUKJ01000002">
    <property type="protein sequence ID" value="KZN20432.1"/>
    <property type="molecule type" value="Genomic_DNA"/>
</dbReference>
<sequence>MNHTARVTQCPEVEALLALNAVVAIGVSGGKDSQACALAVQEHLDAIGHTGPRVLVHSDLGRVEWLQSLPKCQEMADALGWDLHVVKRQAGDMMDRWLVRWKNNVARYANLETVKVILPWSTPQMRFCTSEFKSNLINSYLRKTFPGQNIVNVTGIRRQESAGRAKMPVSKLNPGCANKGGIGMTWNAIMDWDINEVFAIIDRRGLELHEGYTRYGMQRISCVACIMASGQDLQASMSCEDNQPAFRLMVDLELTSTFSFQSNKWLADLNPKVLGPELAARIEPAKAAGAMRERAEARIPKHLLYQKGWPTSIPSQAEAEVLAEVRCEVASLLGIEIQYTDAKSIIDRFSELMTKKPANADTEGLELIPVVNVSSMLSTQLGLF</sequence>